<evidence type="ECO:0000256" key="1">
    <source>
        <dbReference type="SAM" id="MobiDB-lite"/>
    </source>
</evidence>
<feature type="compositionally biased region" description="Basic and acidic residues" evidence="1">
    <location>
        <begin position="651"/>
        <end position="662"/>
    </location>
</feature>
<feature type="compositionally biased region" description="Polar residues" evidence="1">
    <location>
        <begin position="388"/>
        <end position="403"/>
    </location>
</feature>
<organism evidence="2 3">
    <name type="scientific">Funneliformis mosseae</name>
    <name type="common">Endomycorrhizal fungus</name>
    <name type="synonym">Glomus mosseae</name>
    <dbReference type="NCBI Taxonomy" id="27381"/>
    <lineage>
        <taxon>Eukaryota</taxon>
        <taxon>Fungi</taxon>
        <taxon>Fungi incertae sedis</taxon>
        <taxon>Mucoromycota</taxon>
        <taxon>Glomeromycotina</taxon>
        <taxon>Glomeromycetes</taxon>
        <taxon>Glomerales</taxon>
        <taxon>Glomeraceae</taxon>
        <taxon>Funneliformis</taxon>
    </lineage>
</organism>
<reference evidence="2" key="1">
    <citation type="submission" date="2021-06" db="EMBL/GenBank/DDBJ databases">
        <authorList>
            <person name="Kallberg Y."/>
            <person name="Tangrot J."/>
            <person name="Rosling A."/>
        </authorList>
    </citation>
    <scope>NUCLEOTIDE SEQUENCE</scope>
    <source>
        <strain evidence="2">87-6 pot B 2015</strain>
    </source>
</reference>
<feature type="compositionally biased region" description="Basic and acidic residues" evidence="1">
    <location>
        <begin position="440"/>
        <end position="457"/>
    </location>
</feature>
<feature type="compositionally biased region" description="Basic and acidic residues" evidence="1">
    <location>
        <begin position="482"/>
        <end position="498"/>
    </location>
</feature>
<dbReference type="Proteomes" id="UP000789375">
    <property type="component" value="Unassembled WGS sequence"/>
</dbReference>
<dbReference type="AlphaFoldDB" id="A0A9N8V6Q7"/>
<feature type="region of interest" description="Disordered" evidence="1">
    <location>
        <begin position="594"/>
        <end position="715"/>
    </location>
</feature>
<feature type="region of interest" description="Disordered" evidence="1">
    <location>
        <begin position="111"/>
        <end position="196"/>
    </location>
</feature>
<feature type="compositionally biased region" description="Low complexity" evidence="1">
    <location>
        <begin position="117"/>
        <end position="133"/>
    </location>
</feature>
<feature type="compositionally biased region" description="Basic and acidic residues" evidence="1">
    <location>
        <begin position="824"/>
        <end position="907"/>
    </location>
</feature>
<feature type="region of interest" description="Disordered" evidence="1">
    <location>
        <begin position="46"/>
        <end position="73"/>
    </location>
</feature>
<proteinExistence type="predicted"/>
<feature type="compositionally biased region" description="Basic and acidic residues" evidence="1">
    <location>
        <begin position="332"/>
        <end position="386"/>
    </location>
</feature>
<feature type="region of interest" description="Disordered" evidence="1">
    <location>
        <begin position="772"/>
        <end position="907"/>
    </location>
</feature>
<protein>
    <submittedName>
        <fullName evidence="2">5147_t:CDS:1</fullName>
    </submittedName>
</protein>
<keyword evidence="3" id="KW-1185">Reference proteome</keyword>
<feature type="compositionally biased region" description="Basic and acidic residues" evidence="1">
    <location>
        <begin position="241"/>
        <end position="261"/>
    </location>
</feature>
<evidence type="ECO:0000313" key="3">
    <source>
        <dbReference type="Proteomes" id="UP000789375"/>
    </source>
</evidence>
<feature type="compositionally biased region" description="Basic and acidic residues" evidence="1">
    <location>
        <begin position="704"/>
        <end position="715"/>
    </location>
</feature>
<feature type="compositionally biased region" description="Pro residues" evidence="1">
    <location>
        <begin position="807"/>
        <end position="819"/>
    </location>
</feature>
<feature type="region of interest" description="Disordered" evidence="1">
    <location>
        <begin position="230"/>
        <end position="515"/>
    </location>
</feature>
<feature type="compositionally biased region" description="Acidic residues" evidence="1">
    <location>
        <begin position="182"/>
        <end position="193"/>
    </location>
</feature>
<gene>
    <name evidence="2" type="ORF">FMOSSE_LOCUS1104</name>
</gene>
<feature type="compositionally biased region" description="Polar residues" evidence="1">
    <location>
        <begin position="134"/>
        <end position="175"/>
    </location>
</feature>
<feature type="compositionally biased region" description="Basic and acidic residues" evidence="1">
    <location>
        <begin position="423"/>
        <end position="433"/>
    </location>
</feature>
<dbReference type="EMBL" id="CAJVPP010000121">
    <property type="protein sequence ID" value="CAG8444974.1"/>
    <property type="molecule type" value="Genomic_DNA"/>
</dbReference>
<sequence>MKKAKLNILFGKKKIGDKENVVSTITESAPPKITLDTLTLNSSLDILPTSSTSDTPERAQELKPSATSNQENSTGLFDEILSELNTGKSSAFDDELSLNLELSKLLETSSTVKVQPTSTFSNSSLSNQSTNKSVFLNNNDEANNSYNRFNLPSKDNLSNNLIKKNEPLQPSNNLATHKPLDSETETESDDESSDNNSFIRIEQSAPNPNGMNGKKPINPVQRRKDIGQKTNQVENWAQDVNPKDGDNNILDRMKDRHRAEARAAPSLHPPPPSTSYPDDDRYYDYDRHDRYERNDRYDPPYSRDPRDRDDHYDRDYRETRDPRNPRSDTYSEDSRDMREDYRYGSRDRDDYRRDPRPRNNDDRPIYDDRLRNNTRYPRERNNDYEKGISSNGDHLGYRQNNGTRIIRRSPSSSASSHTSESSIDPRLRSERSVIKVSKSRSFEKEKIKESHEPKDGSLSRQSSIASRKNTSPGEFHQSSTRNLHDRVVHKGSHKDLKQSRSSTSSGGSSNHEERIVEESNYIKSISRKNLRVPFDETARDSILSVDSDIVPLGTKYGITAMNAHDEGLSHDSLDKSSDDEPLDTMITVKRTISRKKSMPASFKPSSSDFSSDDDDETYKGSFSDNEPPIPPRGKTFPPKQTRSLPSHIRKDRLQNGHSRSDSYDSNSALNGYRDRDEFGYHPSPPPPHVLREKPANRYPVPPHQYRDEPPYPYREEVPYDGSRYRYANYPLPPEPFPLDHTPENSKKVPLIEMAGYRYDQNKRNQTIQPFIASLDKRIRSPSPPNRYPNRGYPRERERYPQERGEYPPQPRQYNPPPPRSIKNGYDDRGERRERGHDVDRYDRYNDRYGNDRYKDRFNDRHDDKYSDRLDDRYDDRYNNDRYDDRYSDRYDDRYSDRYNDRYDRYDD</sequence>
<feature type="compositionally biased region" description="Low complexity" evidence="1">
    <location>
        <begin position="409"/>
        <end position="422"/>
    </location>
</feature>
<evidence type="ECO:0000313" key="2">
    <source>
        <dbReference type="EMBL" id="CAG8444974.1"/>
    </source>
</evidence>
<feature type="compositionally biased region" description="Basic and acidic residues" evidence="1">
    <location>
        <begin position="278"/>
        <end position="326"/>
    </location>
</feature>
<comment type="caution">
    <text evidence="2">The sequence shown here is derived from an EMBL/GenBank/DDBJ whole genome shotgun (WGS) entry which is preliminary data.</text>
</comment>
<feature type="compositionally biased region" description="Low complexity" evidence="1">
    <location>
        <begin position="499"/>
        <end position="509"/>
    </location>
</feature>
<accession>A0A9N8V6Q7</accession>
<feature type="compositionally biased region" description="Polar residues" evidence="1">
    <location>
        <begin position="458"/>
        <end position="481"/>
    </location>
</feature>
<feature type="compositionally biased region" description="Basic and acidic residues" evidence="1">
    <location>
        <begin position="792"/>
        <end position="805"/>
    </location>
</feature>
<name>A0A9N8V6Q7_FUNMO</name>